<dbReference type="SUPFAM" id="SSF50156">
    <property type="entry name" value="PDZ domain-like"/>
    <property type="match status" value="3"/>
</dbReference>
<feature type="compositionally biased region" description="Polar residues" evidence="5">
    <location>
        <begin position="1318"/>
        <end position="1342"/>
    </location>
</feature>
<proteinExistence type="inferred from homology"/>
<feature type="compositionally biased region" description="Basic and acidic residues" evidence="5">
    <location>
        <begin position="699"/>
        <end position="710"/>
    </location>
</feature>
<protein>
    <recommendedName>
        <fullName evidence="6">PDZ domain-containing protein</fullName>
    </recommendedName>
</protein>
<keyword evidence="8" id="KW-1185">Reference proteome</keyword>
<feature type="compositionally biased region" description="Polar residues" evidence="5">
    <location>
        <begin position="915"/>
        <end position="924"/>
    </location>
</feature>
<feature type="compositionally biased region" description="Low complexity" evidence="5">
    <location>
        <begin position="1350"/>
        <end position="1369"/>
    </location>
</feature>
<dbReference type="PROSITE" id="PS50106">
    <property type="entry name" value="PDZ"/>
    <property type="match status" value="3"/>
</dbReference>
<feature type="region of interest" description="Disordered" evidence="5">
    <location>
        <begin position="688"/>
        <end position="710"/>
    </location>
</feature>
<dbReference type="InterPro" id="IPR001478">
    <property type="entry name" value="PDZ"/>
</dbReference>
<dbReference type="Gene3D" id="3.10.20.90">
    <property type="entry name" value="Phosphatidylinositol 3-kinase Catalytic Subunit, Chain A, domain 1"/>
    <property type="match status" value="1"/>
</dbReference>
<feature type="compositionally biased region" description="Polar residues" evidence="5">
    <location>
        <begin position="963"/>
        <end position="972"/>
    </location>
</feature>
<dbReference type="GO" id="GO:0051301">
    <property type="term" value="P:cell division"/>
    <property type="evidence" value="ECO:0007669"/>
    <property type="project" value="UniProtKB-KW"/>
</dbReference>
<dbReference type="PANTHER" id="PTHR16484:SF17">
    <property type="entry name" value="BAZOOKA, ISOFORM B"/>
    <property type="match status" value="1"/>
</dbReference>
<name>A0A498SEP0_ACAVI</name>
<dbReference type="Gene3D" id="2.30.42.10">
    <property type="match status" value="3"/>
</dbReference>
<dbReference type="GO" id="GO:0007155">
    <property type="term" value="P:cell adhesion"/>
    <property type="evidence" value="ECO:0007669"/>
    <property type="project" value="TreeGrafter"/>
</dbReference>
<dbReference type="OrthoDB" id="6264899at2759"/>
<evidence type="ECO:0000256" key="4">
    <source>
        <dbReference type="ARBA" id="ARBA00023306"/>
    </source>
</evidence>
<dbReference type="STRING" id="6277.A0A498SEP0"/>
<reference evidence="7 8" key="1">
    <citation type="submission" date="2018-08" db="EMBL/GenBank/DDBJ databases">
        <authorList>
            <person name="Laetsch R D."/>
            <person name="Stevens L."/>
            <person name="Kumar S."/>
            <person name="Blaxter L. M."/>
        </authorList>
    </citation>
    <scope>NUCLEOTIDE SEQUENCE [LARGE SCALE GENOMIC DNA]</scope>
</reference>
<feature type="compositionally biased region" description="Basic and acidic residues" evidence="5">
    <location>
        <begin position="998"/>
        <end position="1017"/>
    </location>
</feature>
<evidence type="ECO:0000313" key="7">
    <source>
        <dbReference type="EMBL" id="VBB26970.1"/>
    </source>
</evidence>
<dbReference type="SMART" id="SM00228">
    <property type="entry name" value="PDZ"/>
    <property type="match status" value="3"/>
</dbReference>
<feature type="region of interest" description="Disordered" evidence="5">
    <location>
        <begin position="1318"/>
        <end position="1387"/>
    </location>
</feature>
<keyword evidence="3" id="KW-0677">Repeat</keyword>
<comment type="similarity">
    <text evidence="1">Belongs to the PAR3 family.</text>
</comment>
<feature type="domain" description="PDZ" evidence="6">
    <location>
        <begin position="544"/>
        <end position="620"/>
    </location>
</feature>
<dbReference type="Proteomes" id="UP000276991">
    <property type="component" value="Unassembled WGS sequence"/>
</dbReference>
<dbReference type="GO" id="GO:0008104">
    <property type="term" value="P:intracellular protein localization"/>
    <property type="evidence" value="ECO:0007669"/>
    <property type="project" value="TreeGrafter"/>
</dbReference>
<feature type="region of interest" description="Disordered" evidence="5">
    <location>
        <begin position="1273"/>
        <end position="1294"/>
    </location>
</feature>
<dbReference type="InterPro" id="IPR052213">
    <property type="entry name" value="PAR3"/>
</dbReference>
<evidence type="ECO:0000256" key="2">
    <source>
        <dbReference type="ARBA" id="ARBA00022618"/>
    </source>
</evidence>
<dbReference type="Pfam" id="PF00595">
    <property type="entry name" value="PDZ"/>
    <property type="match status" value="2"/>
</dbReference>
<feature type="compositionally biased region" description="Polar residues" evidence="5">
    <location>
        <begin position="1283"/>
        <end position="1293"/>
    </location>
</feature>
<keyword evidence="4" id="KW-0131">Cell cycle</keyword>
<dbReference type="InterPro" id="IPR021922">
    <property type="entry name" value="Par3/HAL_N"/>
</dbReference>
<evidence type="ECO:0000256" key="5">
    <source>
        <dbReference type="SAM" id="MobiDB-lite"/>
    </source>
</evidence>
<feature type="region of interest" description="Disordered" evidence="5">
    <location>
        <begin position="899"/>
        <end position="1034"/>
    </location>
</feature>
<evidence type="ECO:0000256" key="1">
    <source>
        <dbReference type="ARBA" id="ARBA00005358"/>
    </source>
</evidence>
<evidence type="ECO:0000259" key="6">
    <source>
        <dbReference type="PROSITE" id="PS50106"/>
    </source>
</evidence>
<feature type="region of interest" description="Disordered" evidence="5">
    <location>
        <begin position="86"/>
        <end position="111"/>
    </location>
</feature>
<feature type="domain" description="PDZ" evidence="6">
    <location>
        <begin position="418"/>
        <end position="487"/>
    </location>
</feature>
<keyword evidence="2" id="KW-0132">Cell division</keyword>
<feature type="compositionally biased region" description="Low complexity" evidence="5">
    <location>
        <begin position="89"/>
        <end position="109"/>
    </location>
</feature>
<dbReference type="GO" id="GO:0043296">
    <property type="term" value="C:apical junction complex"/>
    <property type="evidence" value="ECO:0007669"/>
    <property type="project" value="TreeGrafter"/>
</dbReference>
<dbReference type="GO" id="GO:0005912">
    <property type="term" value="C:adherens junction"/>
    <property type="evidence" value="ECO:0007669"/>
    <property type="project" value="TreeGrafter"/>
</dbReference>
<dbReference type="GO" id="GO:0000226">
    <property type="term" value="P:microtubule cytoskeleton organization"/>
    <property type="evidence" value="ECO:0007669"/>
    <property type="project" value="TreeGrafter"/>
</dbReference>
<dbReference type="GO" id="GO:0030010">
    <property type="term" value="P:establishment of cell polarity"/>
    <property type="evidence" value="ECO:0007669"/>
    <property type="project" value="TreeGrafter"/>
</dbReference>
<evidence type="ECO:0000256" key="3">
    <source>
        <dbReference type="ARBA" id="ARBA00022737"/>
    </source>
</evidence>
<organism evidence="7 8">
    <name type="scientific">Acanthocheilonema viteae</name>
    <name type="common">Filarial nematode worm</name>
    <name type="synonym">Dipetalonema viteae</name>
    <dbReference type="NCBI Taxonomy" id="6277"/>
    <lineage>
        <taxon>Eukaryota</taxon>
        <taxon>Metazoa</taxon>
        <taxon>Ecdysozoa</taxon>
        <taxon>Nematoda</taxon>
        <taxon>Chromadorea</taxon>
        <taxon>Rhabditida</taxon>
        <taxon>Spirurina</taxon>
        <taxon>Spiruromorpha</taxon>
        <taxon>Filarioidea</taxon>
        <taxon>Onchocercidae</taxon>
        <taxon>Acanthocheilonema</taxon>
    </lineage>
</organism>
<dbReference type="EMBL" id="UPTC01000164">
    <property type="protein sequence ID" value="VBB26970.1"/>
    <property type="molecule type" value="Genomic_DNA"/>
</dbReference>
<dbReference type="GO" id="GO:0045197">
    <property type="term" value="P:establishment or maintenance of epithelial cell apical/basal polarity"/>
    <property type="evidence" value="ECO:0007669"/>
    <property type="project" value="TreeGrafter"/>
</dbReference>
<gene>
    <name evidence="7" type="ORF">NAV_LOCUS1800</name>
</gene>
<dbReference type="GO" id="GO:0005938">
    <property type="term" value="C:cell cortex"/>
    <property type="evidence" value="ECO:0007669"/>
    <property type="project" value="TreeGrafter"/>
</dbReference>
<dbReference type="Pfam" id="PF12053">
    <property type="entry name" value="Par3_HAL_N_term"/>
    <property type="match status" value="1"/>
</dbReference>
<evidence type="ECO:0000313" key="8">
    <source>
        <dbReference type="Proteomes" id="UP000276991"/>
    </source>
</evidence>
<dbReference type="GO" id="GO:0035091">
    <property type="term" value="F:phosphatidylinositol binding"/>
    <property type="evidence" value="ECO:0007669"/>
    <property type="project" value="TreeGrafter"/>
</dbReference>
<dbReference type="InterPro" id="IPR036034">
    <property type="entry name" value="PDZ_sf"/>
</dbReference>
<dbReference type="GO" id="GO:0016324">
    <property type="term" value="C:apical plasma membrane"/>
    <property type="evidence" value="ECO:0007669"/>
    <property type="project" value="TreeGrafter"/>
</dbReference>
<accession>A0A498SEP0</accession>
<dbReference type="GO" id="GO:0051660">
    <property type="term" value="P:establishment of centrosome localization"/>
    <property type="evidence" value="ECO:0007669"/>
    <property type="project" value="TreeGrafter"/>
</dbReference>
<feature type="domain" description="PDZ" evidence="6">
    <location>
        <begin position="286"/>
        <end position="362"/>
    </location>
</feature>
<sequence>MMSTTTDSAVIDHTANVHCQQNANYVTPSKHDVFVHHVECLRDGGILDPDDQLFDVFDENNDQILAIYDEPGFTVVDSSPASASRFAVSGTTSSSSSSATSKTAASTESPLDSKLNIISSSSDGDIVEITNIAVPPTDGLRVTSDNAHTLQQKPSSSSVITGSGSLSVSLHSHSVTHFDRKRGDTPNMCRIYHSALKNVSGSPKNKYRVTISPDVDCQPSQELSTSMKESLMTRTSARKSRLTDNFFDAKERLEEKLATGIKSGKLDMKMPKLIPPMEAANRGQTVIVLSDATINMHLGIEISPVHDPTNNMRLQAVEIRQIDDKGRVGRDGRLRIGDRIVEINQRPVYQMSISRARAYLHEIQAVPHPSLTIDRSIETFAGDTISHRSHSSTSSLQKRPILSALQQANTTALGITFPVEIVKRSGGFGFTITSRETAKGERLFYIGTVKADGAAVNKLRAGDRLLQIDGEKTTELTQNDMVERLKRLDVGDSINLLISRLGSQEIENQSPTAAKNSDDDRECCHQKRENEGTERYGEEILTLKIALNETGSAGLGISLKARAVMKPDGTRHDCGIFIKKVLHGGAAYKDGRLQLNDQLIGIEDIDLRRMMKNSEASDAITRCLKNIGPNASSVCLRVARKVELRRSNDLPNIKNSGDESLTLHCESSEVHDRSQAMSEDGDNAIIKKEETSNGYNADVSRHRLSSTDERSLNANEDLDFTSSSRQKCISEDEISHADSNAFSRKNPARRSISEKRRMGVGNDANNTVLFQKIKHSRQMSAPLLHRFVPFVSPTHRSLAMFSSRSATSLREKCRRRSLASLRSSDEKTVTGKFIGNREKITPIVSANFINNTGNVALSLSSPNRRSLSLESMEAHRSPMLAIASAHSDVPVVRDVRVEQIARRGHPSTLKRAQKSRPNGYTKPSISDAEDQSSTERNGNESYGSLPREISTTSKEKQQRRKSVGSSIFSKITQRLGGSRSRDTSPEKSVSFDIAESNSFKEKTNKTQDHRKWNKEIKSNQSIRRAPPPYKPSSSCDILQSADSDYYMNDVPGTHKTEIVCSGEELPANGYIRVANSKFYNSFIERSKMHPEIHRLTAIRQQSTTMNAIAEKEEIAKQETDVVMNYTRNSIKNSNNNDSNIQSIRNIVTKDDVNNSNNAWRITRDAVPTITMFSMPGLRTVQQPHAEIYHSLQEEEADIRPSTPTFPQQKQYHQIDHRCDKFTMKDSGRVQLSFSRQECERDRVLKGLVPTTQPAMPPIPAVFPTSRTFFFASSTRTSGHRTNDSQAGARSSLRNRAKSIFTPSSKEHILAENIVNQPRSSLKSQTSEHSYQNQQQPLRSSISREPLLLCSRQPQQKQSSDPSLPSSPHSKTSVPSVPHSPKSFDETTLSSPTYLQALLESPGRNCKDVSMINVPKPIKYIKIHYGRPSHPSSPKQQPLRTRTINIRSSNNNSFQQDQQETADEFDYRKYLRSKRRNRLNDREQRITLIATVPDETIFVRGTGTCRTPRPSTLYDVTNNS</sequence>
<dbReference type="PANTHER" id="PTHR16484">
    <property type="entry name" value="PARTITIONING DEFECTIVE 3 RELATED"/>
    <property type="match status" value="1"/>
</dbReference>